<evidence type="ECO:0000313" key="2">
    <source>
        <dbReference type="Proteomes" id="UP000192578"/>
    </source>
</evidence>
<dbReference type="AlphaFoldDB" id="A0A1W0WDM8"/>
<dbReference type="EMBL" id="MTYJ01000126">
    <property type="protein sequence ID" value="OQV13314.1"/>
    <property type="molecule type" value="Genomic_DNA"/>
</dbReference>
<keyword evidence="2" id="KW-1185">Reference proteome</keyword>
<name>A0A1W0WDM8_HYPEX</name>
<dbReference type="OrthoDB" id="10071694at2759"/>
<dbReference type="Proteomes" id="UP000192578">
    <property type="component" value="Unassembled WGS sequence"/>
</dbReference>
<reference evidence="2" key="1">
    <citation type="submission" date="2017-01" db="EMBL/GenBank/DDBJ databases">
        <title>Comparative genomics of anhydrobiosis in the tardigrade Hypsibius dujardini.</title>
        <authorList>
            <person name="Yoshida Y."/>
            <person name="Koutsovoulos G."/>
            <person name="Laetsch D."/>
            <person name="Stevens L."/>
            <person name="Kumar S."/>
            <person name="Horikawa D."/>
            <person name="Ishino K."/>
            <person name="Komine S."/>
            <person name="Tomita M."/>
            <person name="Blaxter M."/>
            <person name="Arakawa K."/>
        </authorList>
    </citation>
    <scope>NUCLEOTIDE SEQUENCE [LARGE SCALE GENOMIC DNA]</scope>
    <source>
        <strain evidence="2">Z151</strain>
    </source>
</reference>
<proteinExistence type="predicted"/>
<evidence type="ECO:0000313" key="1">
    <source>
        <dbReference type="EMBL" id="OQV13314.1"/>
    </source>
</evidence>
<sequence>MTDLESPLESAVATAAESIIISPTAEKKIIAEESSSIAGDGAVANSPASIGPAALQDGKPESLKPEMITLGMKSDGGAKNPGDVGAATNATQQFLLTVTSDHNGKIVATVPSGALPVGSIPGASLLRPAGPITVKRGAKAKASSTPAVTTIAAPTTTTVGTPPRATANTLSTLSVLRAATPPQVPQGIRLISMSPFPTTATTTPQASPSTVTAPNAAVTAAAVATTGVKKPSTPSFPVVKTTAAPAAAVGITFTKTPIPPKQPPVTMMTTSPAALLKKATPKTPVVQQVVQKPSSPSVVMTTATKILIPSSSSGVPVQPKAPGKPMAAADKMIQQKRQVVESIVKLRKIERVMVNAKPDQATPFTYGEIFHQAAVSFSKMASLTTHISLESQSPAEQRRWSPDLINKFLNSINTFAGSLKEVGDELKKRHETQLVNNLKRKADTEVTNAKKLATVSQSVATPASVLPPPVTSIATPLPVALPPVVVQNGVAAAVSLPTAEPETASAAPSTHVIVAKHPLEITTDNVTNPTNVALSNLLSTAKTNGTDSVVAAKKSEERRDTTSPAAANTVSDVPAAVEEVTLKSSSPAAADSAAVGFGKNSAVTEAMNMSADDSGSQDSASMTNGFLDDAVSVEELEARTFDSVMEESALKAGS</sequence>
<protein>
    <submittedName>
        <fullName evidence="1">Uncharacterized protein</fullName>
    </submittedName>
</protein>
<gene>
    <name evidence="1" type="ORF">BV898_12425</name>
</gene>
<organism evidence="1 2">
    <name type="scientific">Hypsibius exemplaris</name>
    <name type="common">Freshwater tardigrade</name>
    <dbReference type="NCBI Taxonomy" id="2072580"/>
    <lineage>
        <taxon>Eukaryota</taxon>
        <taxon>Metazoa</taxon>
        <taxon>Ecdysozoa</taxon>
        <taxon>Tardigrada</taxon>
        <taxon>Eutardigrada</taxon>
        <taxon>Parachela</taxon>
        <taxon>Hypsibioidea</taxon>
        <taxon>Hypsibiidae</taxon>
        <taxon>Hypsibius</taxon>
    </lineage>
</organism>
<comment type="caution">
    <text evidence="1">The sequence shown here is derived from an EMBL/GenBank/DDBJ whole genome shotgun (WGS) entry which is preliminary data.</text>
</comment>
<accession>A0A1W0WDM8</accession>